<evidence type="ECO:0000256" key="1">
    <source>
        <dbReference type="ARBA" id="ARBA00007065"/>
    </source>
</evidence>
<reference evidence="3 4" key="1">
    <citation type="submission" date="2025-04" db="UniProtKB">
        <authorList>
            <consortium name="RefSeq"/>
        </authorList>
    </citation>
    <scope>IDENTIFICATION</scope>
</reference>
<gene>
    <name evidence="3 4 5" type="primary">LOC110984390</name>
</gene>
<name>A0A8B7Z639_ACAPL</name>
<accession>A0A8B7Z639</accession>
<evidence type="ECO:0000313" key="3">
    <source>
        <dbReference type="RefSeq" id="XP_022100252.1"/>
    </source>
</evidence>
<keyword evidence="2" id="KW-1185">Reference proteome</keyword>
<dbReference type="RefSeq" id="XP_022100268.1">
    <property type="nucleotide sequence ID" value="XM_022244576.1"/>
</dbReference>
<proteinExistence type="inferred from homology"/>
<dbReference type="OrthoDB" id="10056365at2759"/>
<dbReference type="RefSeq" id="XP_022100260.1">
    <property type="nucleotide sequence ID" value="XM_022244568.1"/>
</dbReference>
<dbReference type="PANTHER" id="PTHR31366">
    <property type="entry name" value="UPF0739 PROTEIN C1ORF74"/>
    <property type="match status" value="1"/>
</dbReference>
<dbReference type="Pfam" id="PF14953">
    <property type="entry name" value="DUF4504"/>
    <property type="match status" value="1"/>
</dbReference>
<comment type="similarity">
    <text evidence="1">Belongs to the UPF0739 family.</text>
</comment>
<evidence type="ECO:0000313" key="5">
    <source>
        <dbReference type="RefSeq" id="XP_022100268.1"/>
    </source>
</evidence>
<sequence length="272" mass="30837">METAFIMKRYVGRTARKNWREILCDMEAVSSGIKPSFLYDYSCIEPTELSKMVDDLIVSGLLVKENLQVLSLGQDSFLANKPLLQETLGEFLGALEGGNHMLVDVSAKLEQPQLLDDEGVERIKDHVRDVMMQLQDLSRTPVTVLELNPKPGWNFSTLFGVLLGYPVVYWFHDVQRCSNCLSMVPLSVYRVSANHDDLQHSANPPYPIDTTSHTPQLSEVVNEHPIYSFSVPEALLPHFQDHIDDWFKRVQAKAHKELRLTCKSVTLPSITL</sequence>
<protein>
    <submittedName>
        <fullName evidence="3 4">UPF0739 protein C1orf74 homolog</fullName>
    </submittedName>
</protein>
<evidence type="ECO:0000313" key="2">
    <source>
        <dbReference type="Proteomes" id="UP000694845"/>
    </source>
</evidence>
<dbReference type="InterPro" id="IPR027850">
    <property type="entry name" value="DUF4504"/>
</dbReference>
<organism evidence="2 4">
    <name type="scientific">Acanthaster planci</name>
    <name type="common">Crown-of-thorns starfish</name>
    <dbReference type="NCBI Taxonomy" id="133434"/>
    <lineage>
        <taxon>Eukaryota</taxon>
        <taxon>Metazoa</taxon>
        <taxon>Echinodermata</taxon>
        <taxon>Eleutherozoa</taxon>
        <taxon>Asterozoa</taxon>
        <taxon>Asteroidea</taxon>
        <taxon>Valvatacea</taxon>
        <taxon>Valvatida</taxon>
        <taxon>Acanthasteridae</taxon>
        <taxon>Acanthaster</taxon>
    </lineage>
</organism>
<dbReference type="OMA" id="YPVTYWF"/>
<dbReference type="AlphaFoldDB" id="A0A8B7Z639"/>
<dbReference type="PANTHER" id="PTHR31366:SF2">
    <property type="entry name" value="UPF0739 PROTEIN C1ORF74"/>
    <property type="match status" value="1"/>
</dbReference>
<dbReference type="KEGG" id="aplc:110984390"/>
<evidence type="ECO:0000313" key="4">
    <source>
        <dbReference type="RefSeq" id="XP_022100260.1"/>
    </source>
</evidence>
<dbReference type="Proteomes" id="UP000694845">
    <property type="component" value="Unplaced"/>
</dbReference>
<dbReference type="GeneID" id="110984390"/>
<dbReference type="RefSeq" id="XP_022100252.1">
    <property type="nucleotide sequence ID" value="XM_022244560.1"/>
</dbReference>